<dbReference type="EMBL" id="VIWO01000005">
    <property type="protein sequence ID" value="TWF39731.1"/>
    <property type="molecule type" value="Genomic_DNA"/>
</dbReference>
<evidence type="ECO:0000256" key="6">
    <source>
        <dbReference type="SAM" id="SignalP"/>
    </source>
</evidence>
<dbReference type="SUPFAM" id="SSF48452">
    <property type="entry name" value="TPR-like"/>
    <property type="match status" value="1"/>
</dbReference>
<dbReference type="RefSeq" id="WP_145670919.1">
    <property type="nucleotide sequence ID" value="NZ_VIWO01000005.1"/>
</dbReference>
<evidence type="ECO:0000313" key="10">
    <source>
        <dbReference type="Proteomes" id="UP000320811"/>
    </source>
</evidence>
<gene>
    <name evidence="9" type="ORF">FHW36_105170</name>
</gene>
<keyword evidence="4" id="KW-0472">Membrane</keyword>
<evidence type="ECO:0000259" key="8">
    <source>
        <dbReference type="Pfam" id="PF14322"/>
    </source>
</evidence>
<sequence length="532" mass="60841">MKSRYSILFIMSLALLSFPGCKKFLTHDSPSGVTDAVWWKTEGHAYSALGSIYAGVPAGSTGRNVMFWSGLSDEAVCRGDFRGNYDIYTRGLQNPTWDVAEWIWRDDYIDIRRACRFLENVDKCFMDDQLRTRMKYEARALRAYYHMEIMLFFGDIPIVTQSLTPATNHLKRDPVDKVYAFILSELQACAENLPKEYDSDETWRISAGACNAMIVRLALFFHHYDIARDAAAKVIGTGVYQLYRSEKPNVNNYAELFSYTGKLNKERIFFTQGGCNNAWTTFAPYGIGGETYVSPTSLVVDNFETKQGKTPAELGADSLAIYRKNPNYNNNRDPRLVASVLYPGESFIDAGYILQPFDNATNNTDKIGVQKSTATGYWIRKYLDARDRQSRTGSLDFMIIRYSEVLLSYVEALIELGDWKNPAVALYLNDIRNRAGMPPVDMQRYNSQELLRQLVRRERQSELAFEGQRYFDIRRWGIVKAVMNGQVFGATNPQTGVQVKVQDRAYTDRDYLWPIPEKETLSNPEMVQNPGY</sequence>
<evidence type="ECO:0000256" key="1">
    <source>
        <dbReference type="ARBA" id="ARBA00004442"/>
    </source>
</evidence>
<accession>A0A561PNN5</accession>
<comment type="caution">
    <text evidence="9">The sequence shown here is derived from an EMBL/GenBank/DDBJ whole genome shotgun (WGS) entry which is preliminary data.</text>
</comment>
<feature type="domain" description="RagB/SusD" evidence="7">
    <location>
        <begin position="281"/>
        <end position="532"/>
    </location>
</feature>
<evidence type="ECO:0000256" key="4">
    <source>
        <dbReference type="ARBA" id="ARBA00023136"/>
    </source>
</evidence>
<dbReference type="Pfam" id="PF14322">
    <property type="entry name" value="SusD-like_3"/>
    <property type="match status" value="1"/>
</dbReference>
<dbReference type="InterPro" id="IPR012944">
    <property type="entry name" value="SusD_RagB_dom"/>
</dbReference>
<dbReference type="OrthoDB" id="5694214at2"/>
<feature type="chain" id="PRO_5022208430" evidence="6">
    <location>
        <begin position="23"/>
        <end position="532"/>
    </location>
</feature>
<dbReference type="CDD" id="cd08977">
    <property type="entry name" value="SusD"/>
    <property type="match status" value="1"/>
</dbReference>
<dbReference type="Proteomes" id="UP000320811">
    <property type="component" value="Unassembled WGS sequence"/>
</dbReference>
<evidence type="ECO:0000313" key="9">
    <source>
        <dbReference type="EMBL" id="TWF39731.1"/>
    </source>
</evidence>
<protein>
    <submittedName>
        <fullName evidence="9">Putative outer membrane starch-binding protein</fullName>
    </submittedName>
</protein>
<dbReference type="AlphaFoldDB" id="A0A561PNN5"/>
<evidence type="ECO:0000256" key="2">
    <source>
        <dbReference type="ARBA" id="ARBA00006275"/>
    </source>
</evidence>
<keyword evidence="3 6" id="KW-0732">Signal</keyword>
<evidence type="ECO:0000256" key="5">
    <source>
        <dbReference type="ARBA" id="ARBA00023237"/>
    </source>
</evidence>
<comment type="subcellular location">
    <subcellularLocation>
        <location evidence="1">Cell outer membrane</location>
    </subcellularLocation>
</comment>
<comment type="similarity">
    <text evidence="2">Belongs to the SusD family.</text>
</comment>
<evidence type="ECO:0000256" key="3">
    <source>
        <dbReference type="ARBA" id="ARBA00022729"/>
    </source>
</evidence>
<reference evidence="9 10" key="1">
    <citation type="submission" date="2019-06" db="EMBL/GenBank/DDBJ databases">
        <title>Sorghum-associated microbial communities from plants grown in Nebraska, USA.</title>
        <authorList>
            <person name="Schachtman D."/>
        </authorList>
    </citation>
    <scope>NUCLEOTIDE SEQUENCE [LARGE SCALE GENOMIC DNA]</scope>
    <source>
        <strain evidence="9 10">1209</strain>
    </source>
</reference>
<dbReference type="InterPro" id="IPR033985">
    <property type="entry name" value="SusD-like_N"/>
</dbReference>
<proteinExistence type="inferred from homology"/>
<keyword evidence="5" id="KW-0998">Cell outer membrane</keyword>
<feature type="domain" description="SusD-like N-terminal" evidence="8">
    <location>
        <begin position="101"/>
        <end position="219"/>
    </location>
</feature>
<dbReference type="Gene3D" id="1.25.40.390">
    <property type="match status" value="1"/>
</dbReference>
<keyword evidence="10" id="KW-1185">Reference proteome</keyword>
<dbReference type="InterPro" id="IPR011990">
    <property type="entry name" value="TPR-like_helical_dom_sf"/>
</dbReference>
<dbReference type="Pfam" id="PF07980">
    <property type="entry name" value="SusD_RagB"/>
    <property type="match status" value="1"/>
</dbReference>
<feature type="signal peptide" evidence="6">
    <location>
        <begin position="1"/>
        <end position="22"/>
    </location>
</feature>
<name>A0A561PNN5_9BACT</name>
<dbReference type="GO" id="GO:0009279">
    <property type="term" value="C:cell outer membrane"/>
    <property type="evidence" value="ECO:0007669"/>
    <property type="project" value="UniProtKB-SubCell"/>
</dbReference>
<evidence type="ECO:0000259" key="7">
    <source>
        <dbReference type="Pfam" id="PF07980"/>
    </source>
</evidence>
<organism evidence="9 10">
    <name type="scientific">Chitinophaga polysaccharea</name>
    <dbReference type="NCBI Taxonomy" id="1293035"/>
    <lineage>
        <taxon>Bacteria</taxon>
        <taxon>Pseudomonadati</taxon>
        <taxon>Bacteroidota</taxon>
        <taxon>Chitinophagia</taxon>
        <taxon>Chitinophagales</taxon>
        <taxon>Chitinophagaceae</taxon>
        <taxon>Chitinophaga</taxon>
    </lineage>
</organism>